<dbReference type="CDD" id="cd02440">
    <property type="entry name" value="AdoMet_MTases"/>
    <property type="match status" value="1"/>
</dbReference>
<comment type="caution">
    <text evidence="2">The sequence shown here is derived from an EMBL/GenBank/DDBJ whole genome shotgun (WGS) entry which is preliminary data.</text>
</comment>
<organism evidence="2 3">
    <name type="scientific">Oerskovia merdavium</name>
    <dbReference type="NCBI Taxonomy" id="2762227"/>
    <lineage>
        <taxon>Bacteria</taxon>
        <taxon>Bacillati</taxon>
        <taxon>Actinomycetota</taxon>
        <taxon>Actinomycetes</taxon>
        <taxon>Micrococcales</taxon>
        <taxon>Cellulomonadaceae</taxon>
        <taxon>Oerskovia</taxon>
    </lineage>
</organism>
<dbReference type="RefSeq" id="WP_191800658.1">
    <property type="nucleotide sequence ID" value="NZ_JACSQF010000002.1"/>
</dbReference>
<dbReference type="InterPro" id="IPR029063">
    <property type="entry name" value="SAM-dependent_MTases_sf"/>
</dbReference>
<sequence length="201" mass="21477">MTALHSPGHWADYNAAQPGRAARELCQEVLSLAGPGAGRQAVDLGCGAGVETAALLGAGWRVHALDGDPTTPRLVRTTTGGEEETRLSVAVVPFAELTDLPPTDLLYSGYALPYASPRDFPRVWAAVRRSLRPGAWLAVNLFGANDSFAGTIDGTFLTREEAEALLDGLDVLAFREEDEDGPSFSGPKHWHVFDVIARAPR</sequence>
<dbReference type="Pfam" id="PF13649">
    <property type="entry name" value="Methyltransf_25"/>
    <property type="match status" value="1"/>
</dbReference>
<dbReference type="GO" id="GO:0032259">
    <property type="term" value="P:methylation"/>
    <property type="evidence" value="ECO:0007669"/>
    <property type="project" value="UniProtKB-KW"/>
</dbReference>
<dbReference type="InterPro" id="IPR041698">
    <property type="entry name" value="Methyltransf_25"/>
</dbReference>
<protein>
    <submittedName>
        <fullName evidence="2">Class I SAM-dependent methyltransferase</fullName>
    </submittedName>
</protein>
<dbReference type="Proteomes" id="UP000655570">
    <property type="component" value="Unassembled WGS sequence"/>
</dbReference>
<evidence type="ECO:0000313" key="3">
    <source>
        <dbReference type="Proteomes" id="UP000655570"/>
    </source>
</evidence>
<reference evidence="2 3" key="1">
    <citation type="submission" date="2020-08" db="EMBL/GenBank/DDBJ databases">
        <title>A Genomic Blueprint of the Chicken Gut Microbiome.</title>
        <authorList>
            <person name="Gilroy R."/>
            <person name="Ravi A."/>
            <person name="Getino M."/>
            <person name="Pursley I."/>
            <person name="Horton D.L."/>
            <person name="Alikhan N.-F."/>
            <person name="Baker D."/>
            <person name="Gharbi K."/>
            <person name="Hall N."/>
            <person name="Watson M."/>
            <person name="Adriaenssens E.M."/>
            <person name="Foster-Nyarko E."/>
            <person name="Jarju S."/>
            <person name="Secka A."/>
            <person name="Antonio M."/>
            <person name="Oren A."/>
            <person name="Chaudhuri R."/>
            <person name="La Ragione R.M."/>
            <person name="Hildebrand F."/>
            <person name="Pallen M.J."/>
        </authorList>
    </citation>
    <scope>NUCLEOTIDE SEQUENCE [LARGE SCALE GENOMIC DNA]</scope>
    <source>
        <strain evidence="2 3">Sa2CUA9</strain>
    </source>
</reference>
<keyword evidence="3" id="KW-1185">Reference proteome</keyword>
<keyword evidence="2" id="KW-0489">Methyltransferase</keyword>
<accession>A0ABR8TUR7</accession>
<keyword evidence="2" id="KW-0808">Transferase</keyword>
<gene>
    <name evidence="2" type="ORF">H9641_02230</name>
</gene>
<evidence type="ECO:0000313" key="2">
    <source>
        <dbReference type="EMBL" id="MBD7979537.1"/>
    </source>
</evidence>
<proteinExistence type="predicted"/>
<dbReference type="Gene3D" id="3.40.50.150">
    <property type="entry name" value="Vaccinia Virus protein VP39"/>
    <property type="match status" value="1"/>
</dbReference>
<dbReference type="SUPFAM" id="SSF53335">
    <property type="entry name" value="S-adenosyl-L-methionine-dependent methyltransferases"/>
    <property type="match status" value="1"/>
</dbReference>
<dbReference type="EMBL" id="JACSQF010000002">
    <property type="protein sequence ID" value="MBD7979537.1"/>
    <property type="molecule type" value="Genomic_DNA"/>
</dbReference>
<name>A0ABR8TUR7_9CELL</name>
<feature type="domain" description="Methyltransferase" evidence="1">
    <location>
        <begin position="42"/>
        <end position="134"/>
    </location>
</feature>
<dbReference type="GO" id="GO:0008168">
    <property type="term" value="F:methyltransferase activity"/>
    <property type="evidence" value="ECO:0007669"/>
    <property type="project" value="UniProtKB-KW"/>
</dbReference>
<evidence type="ECO:0000259" key="1">
    <source>
        <dbReference type="Pfam" id="PF13649"/>
    </source>
</evidence>